<dbReference type="Proteomes" id="UP000829999">
    <property type="component" value="Chromosome 14"/>
</dbReference>
<evidence type="ECO:0000259" key="3">
    <source>
        <dbReference type="SMART" id="SM00703"/>
    </source>
</evidence>
<keyword evidence="2" id="KW-0732">Signal</keyword>
<dbReference type="RefSeq" id="XP_050554270.1">
    <property type="nucleotide sequence ID" value="XM_050698313.1"/>
</dbReference>
<feature type="chain" id="PRO_5040501570" evidence="2">
    <location>
        <begin position="20"/>
        <end position="687"/>
    </location>
</feature>
<dbReference type="Pfam" id="PF01757">
    <property type="entry name" value="Acyl_transf_3"/>
    <property type="match status" value="1"/>
</dbReference>
<dbReference type="InterPro" id="IPR006621">
    <property type="entry name" value="Nose-resist-to-fluoxetine_N"/>
</dbReference>
<evidence type="ECO:0000313" key="5">
    <source>
        <dbReference type="RefSeq" id="XP_050554270.1"/>
    </source>
</evidence>
<dbReference type="PANTHER" id="PTHR11161:SF0">
    <property type="entry name" value="O-ACYLTRANSFERASE LIKE PROTEIN"/>
    <property type="match status" value="1"/>
</dbReference>
<protein>
    <submittedName>
        <fullName evidence="5">Nose resistant to fluoxetine protein 6-like isoform X3</fullName>
    </submittedName>
</protein>
<organism evidence="4 5">
    <name type="scientific">Spodoptera frugiperda</name>
    <name type="common">Fall armyworm</name>
    <dbReference type="NCBI Taxonomy" id="7108"/>
    <lineage>
        <taxon>Eukaryota</taxon>
        <taxon>Metazoa</taxon>
        <taxon>Ecdysozoa</taxon>
        <taxon>Arthropoda</taxon>
        <taxon>Hexapoda</taxon>
        <taxon>Insecta</taxon>
        <taxon>Pterygota</taxon>
        <taxon>Neoptera</taxon>
        <taxon>Endopterygota</taxon>
        <taxon>Lepidoptera</taxon>
        <taxon>Glossata</taxon>
        <taxon>Ditrysia</taxon>
        <taxon>Noctuoidea</taxon>
        <taxon>Noctuidae</taxon>
        <taxon>Amphipyrinae</taxon>
        <taxon>Spodoptera</taxon>
    </lineage>
</organism>
<keyword evidence="1" id="KW-0812">Transmembrane</keyword>
<dbReference type="PANTHER" id="PTHR11161">
    <property type="entry name" value="O-ACYLTRANSFERASE"/>
    <property type="match status" value="1"/>
</dbReference>
<feature type="transmembrane region" description="Helical" evidence="1">
    <location>
        <begin position="206"/>
        <end position="226"/>
    </location>
</feature>
<feature type="transmembrane region" description="Helical" evidence="1">
    <location>
        <begin position="310"/>
        <end position="327"/>
    </location>
</feature>
<dbReference type="InterPro" id="IPR002656">
    <property type="entry name" value="Acyl_transf_3_dom"/>
</dbReference>
<keyword evidence="1" id="KW-0472">Membrane</keyword>
<dbReference type="InterPro" id="IPR052728">
    <property type="entry name" value="O2_lipid_transport_reg"/>
</dbReference>
<feature type="transmembrane region" description="Helical" evidence="1">
    <location>
        <begin position="347"/>
        <end position="365"/>
    </location>
</feature>
<evidence type="ECO:0000313" key="4">
    <source>
        <dbReference type="Proteomes" id="UP000829999"/>
    </source>
</evidence>
<feature type="transmembrane region" description="Helical" evidence="1">
    <location>
        <begin position="560"/>
        <end position="584"/>
    </location>
</feature>
<name>A0A9R0F001_SPOFR</name>
<dbReference type="AlphaFoldDB" id="A0A9R0F001"/>
<evidence type="ECO:0000256" key="1">
    <source>
        <dbReference type="SAM" id="Phobius"/>
    </source>
</evidence>
<accession>A0A9R0F001</accession>
<proteinExistence type="predicted"/>
<feature type="transmembrane region" description="Helical" evidence="1">
    <location>
        <begin position="432"/>
        <end position="455"/>
    </location>
</feature>
<feature type="signal peptide" evidence="2">
    <location>
        <begin position="1"/>
        <end position="19"/>
    </location>
</feature>
<feature type="transmembrane region" description="Helical" evidence="1">
    <location>
        <begin position="517"/>
        <end position="540"/>
    </location>
</feature>
<dbReference type="GeneID" id="118279120"/>
<keyword evidence="4" id="KW-1185">Reference proteome</keyword>
<gene>
    <name evidence="5" type="primary">LOC118279120</name>
</gene>
<feature type="transmembrane region" description="Helical" evidence="1">
    <location>
        <begin position="405"/>
        <end position="425"/>
    </location>
</feature>
<feature type="domain" description="Nose resistant-to-fluoxetine protein N-terminal" evidence="3">
    <location>
        <begin position="47"/>
        <end position="192"/>
    </location>
</feature>
<dbReference type="GO" id="GO:0016747">
    <property type="term" value="F:acyltransferase activity, transferring groups other than amino-acyl groups"/>
    <property type="evidence" value="ECO:0007669"/>
    <property type="project" value="InterPro"/>
</dbReference>
<feature type="transmembrane region" description="Helical" evidence="1">
    <location>
        <begin position="622"/>
        <end position="647"/>
    </location>
</feature>
<reference evidence="5" key="1">
    <citation type="submission" date="2025-08" db="UniProtKB">
        <authorList>
            <consortium name="RefSeq"/>
        </authorList>
    </citation>
    <scope>IDENTIFICATION</scope>
    <source>
        <tissue evidence="5">Whole larval tissue</tissue>
    </source>
</reference>
<evidence type="ECO:0000256" key="2">
    <source>
        <dbReference type="SAM" id="SignalP"/>
    </source>
</evidence>
<dbReference type="SMART" id="SM00703">
    <property type="entry name" value="NRF"/>
    <property type="match status" value="1"/>
</dbReference>
<keyword evidence="1" id="KW-1133">Transmembrane helix</keyword>
<feature type="transmembrane region" description="Helical" evidence="1">
    <location>
        <begin position="271"/>
        <end position="290"/>
    </location>
</feature>
<dbReference type="Pfam" id="PF20146">
    <property type="entry name" value="NRF"/>
    <property type="match status" value="1"/>
</dbReference>
<sequence length="687" mass="78172">MLFLVSIIVFILFPGQVHPLGINKPQADTFLDSLAHKLKLETWERDEVPCLENILNIFENVKNHTLWATWMWNANALPTGNLYGSFRHYGSYDQCLNPPWLHTHPQLKTKYCFADFQLSKHSDVKQHVDYDPFGSTLNYVNSQTPSSLPLNQIIWGLCIPAICSPTAVSKLAKVLYEAATFGSIASDVTVKHCQEAGERTPYSTGFYIFIALILSLITTAVASTCYRTYVSSGEESPNSLKTIITKSFCIIKNQEDLVKVNKGEIRSMNGIRFLTAALIVIVHVVFYIMLSGINNFADFEKQFEGIGVSYLHVDIIVDTFFTMSGLLHMRGLMGRQQNLFGVLWKRYIRLIGPFAVVVFYLTFVSKHWNSGPGWYNLEETEVCEKYWLRNLLMVNFDIKLSCQAITWYVPCDYHLTILGTLIFYFYQKKRKLGYTVFVAVLLLSMIIPAVLTYWLNFQAVILLDFGKHIMNYRDTWQFNYIYTPFYSRGSPYLVGIAMGYLTTIYKPADYRKCVPKTWSIIATAVGVFAMMFTMSIAYIIVCRGYDPLEAAIFVGTKRILWSAAICCIIGMCEYGTVPIVSNMLSWSAFTPLSRLSYGIYMIHPLVIQKFQLSQRSTHFFDFYCILFSAVGATVISIGLSYAMWLFVEAPLINITNQLFFNRVNGPVKAVGTNGIQHRNGITKTKSS</sequence>